<keyword evidence="3" id="KW-1185">Reference proteome</keyword>
<proteinExistence type="predicted"/>
<dbReference type="OrthoDB" id="501927at2"/>
<accession>A0A0V7ZFA5</accession>
<dbReference type="EMBL" id="LMTZ01000141">
    <property type="protein sequence ID" value="KST63187.1"/>
    <property type="molecule type" value="Genomic_DNA"/>
</dbReference>
<evidence type="ECO:0000313" key="3">
    <source>
        <dbReference type="Proteomes" id="UP000053372"/>
    </source>
</evidence>
<dbReference type="AlphaFoldDB" id="A0A0V7ZFA5"/>
<organism evidence="2 3">
    <name type="scientific">Mastigocoleus testarum BC008</name>
    <dbReference type="NCBI Taxonomy" id="371196"/>
    <lineage>
        <taxon>Bacteria</taxon>
        <taxon>Bacillati</taxon>
        <taxon>Cyanobacteriota</taxon>
        <taxon>Cyanophyceae</taxon>
        <taxon>Nostocales</taxon>
        <taxon>Hapalosiphonaceae</taxon>
        <taxon>Mastigocoleus</taxon>
    </lineage>
</organism>
<comment type="caution">
    <text evidence="2">The sequence shown here is derived from an EMBL/GenBank/DDBJ whole genome shotgun (WGS) entry which is preliminary data.</text>
</comment>
<evidence type="ECO:0000313" key="1">
    <source>
        <dbReference type="EMBL" id="KST63168.1"/>
    </source>
</evidence>
<dbReference type="Proteomes" id="UP000053372">
    <property type="component" value="Unassembled WGS sequence"/>
</dbReference>
<gene>
    <name evidence="1" type="ORF">BC008_12755</name>
    <name evidence="2" type="ORF">BC008_12840</name>
</gene>
<sequence>MAFPHRLKDIPEGIESTYDLIAEFDQCFLTGFANLESQHQETLKSWQYIFIGTPLEKPVNDACRAIEKNEFIEKHFLTLAATRAALQGSIFDGLQHQLLDVLERPQVMDADLKITSIDIPSHIQVCQESILQWLMEIALVGFSCLDRSTLVPFIPNLEKIQEEPLLIRQAALLTGYFNELIRQVPVKDSNSVCLYRWVDLWTQAAIAGLGTTVNSQPQTVSGSFTALGMDLKTHANLVSFTIYGLLQDENRTQLAKISQSAYKVDAISSDEIWLLFPDAEILLQAFANNKILYLNNIPMLPTGDLIWEDTAEFGCKYRLMEKAAEYFAPSSQISGCYTNPDTRHPIQIGEPVYLNNYQIVRQDGEIVIDLGEKGSLKIDRNRMSQFSPITDENILKSSEIFGLIRFDDRSWSLQPLAVMANQKTIYTGENAAKILRNKSRTTTVSILRERASKLLRKN</sequence>
<protein>
    <submittedName>
        <fullName evidence="2">Uncharacterized protein</fullName>
    </submittedName>
</protein>
<name>A0A0V7ZFA5_9CYAN</name>
<dbReference type="RefSeq" id="WP_027845440.1">
    <property type="nucleotide sequence ID" value="NZ_LMTZ01000141.1"/>
</dbReference>
<dbReference type="EMBL" id="LMTZ01000142">
    <property type="protein sequence ID" value="KST63168.1"/>
    <property type="molecule type" value="Genomic_DNA"/>
</dbReference>
<reference evidence="2 3" key="1">
    <citation type="journal article" date="2015" name="Genome Announc.">
        <title>Draft Genome of the Euendolithic (true boring) Cyanobacterium Mastigocoleus testarum strain BC008.</title>
        <authorList>
            <person name="Guida B.S."/>
            <person name="Garcia-Pichel F."/>
        </authorList>
    </citation>
    <scope>NUCLEOTIDE SEQUENCE [LARGE SCALE GENOMIC DNA]</scope>
    <source>
        <strain evidence="2 3">BC008</strain>
    </source>
</reference>
<evidence type="ECO:0000313" key="2">
    <source>
        <dbReference type="EMBL" id="KST63187.1"/>
    </source>
</evidence>